<dbReference type="PANTHER" id="PTHR43592:SF7">
    <property type="entry name" value="CAAX AMINO TERMINAL PROTEASE FAMILY PROTEIN"/>
    <property type="match status" value="1"/>
</dbReference>
<dbReference type="Gramene" id="Zm00001eb406400_T002">
    <property type="protein sequence ID" value="Zm00001eb406400_P002"/>
    <property type="gene ID" value="Zm00001eb406400"/>
</dbReference>
<reference evidence="2" key="3">
    <citation type="submission" date="2021-05" db="UniProtKB">
        <authorList>
            <consortium name="EnsemblPlants"/>
        </authorList>
    </citation>
    <scope>IDENTIFICATION</scope>
    <source>
        <strain evidence="2">cv. B73</strain>
    </source>
</reference>
<dbReference type="Proteomes" id="UP000007305">
    <property type="component" value="Chromosome 10"/>
</dbReference>
<dbReference type="PANTHER" id="PTHR43592">
    <property type="entry name" value="CAAX AMINO TERMINAL PROTEASE"/>
    <property type="match status" value="1"/>
</dbReference>
<organism evidence="2 3">
    <name type="scientific">Zea mays</name>
    <name type="common">Maize</name>
    <dbReference type="NCBI Taxonomy" id="4577"/>
    <lineage>
        <taxon>Eukaryota</taxon>
        <taxon>Viridiplantae</taxon>
        <taxon>Streptophyta</taxon>
        <taxon>Embryophyta</taxon>
        <taxon>Tracheophyta</taxon>
        <taxon>Spermatophyta</taxon>
        <taxon>Magnoliopsida</taxon>
        <taxon>Liliopsida</taxon>
        <taxon>Poales</taxon>
        <taxon>Poaceae</taxon>
        <taxon>PACMAD clade</taxon>
        <taxon>Panicoideae</taxon>
        <taxon>Andropogonodae</taxon>
        <taxon>Andropogoneae</taxon>
        <taxon>Tripsacinae</taxon>
        <taxon>Zea</taxon>
    </lineage>
</organism>
<feature type="region of interest" description="Disordered" evidence="1">
    <location>
        <begin position="71"/>
        <end position="96"/>
    </location>
</feature>
<keyword evidence="3" id="KW-1185">Reference proteome</keyword>
<evidence type="ECO:0000313" key="2">
    <source>
        <dbReference type="EnsemblPlants" id="Zm00001eb406400_P002"/>
    </source>
</evidence>
<protein>
    <recommendedName>
        <fullName evidence="4">CAAX amino terminal protease family protein</fullName>
    </recommendedName>
</protein>
<accession>A0A804RCZ3</accession>
<reference evidence="2" key="2">
    <citation type="submission" date="2019-07" db="EMBL/GenBank/DDBJ databases">
        <authorList>
            <person name="Seetharam A."/>
            <person name="Woodhouse M."/>
            <person name="Cannon E."/>
        </authorList>
    </citation>
    <scope>NUCLEOTIDE SEQUENCE [LARGE SCALE GENOMIC DNA]</scope>
    <source>
        <strain evidence="2">cv. B73</strain>
    </source>
</reference>
<proteinExistence type="predicted"/>
<dbReference type="EnsemblPlants" id="Zm00001eb406400_T002">
    <property type="protein sequence ID" value="Zm00001eb406400_P002"/>
    <property type="gene ID" value="Zm00001eb406400"/>
</dbReference>
<evidence type="ECO:0000313" key="3">
    <source>
        <dbReference type="Proteomes" id="UP000007305"/>
    </source>
</evidence>
<dbReference type="AlphaFoldDB" id="A0A804RCZ3"/>
<evidence type="ECO:0008006" key="4">
    <source>
        <dbReference type="Google" id="ProtNLM"/>
    </source>
</evidence>
<name>A0A804RCZ3_MAIZE</name>
<reference evidence="3" key="1">
    <citation type="journal article" date="2009" name="Science">
        <title>The B73 maize genome: complexity, diversity, and dynamics.</title>
        <authorList>
            <person name="Schnable P.S."/>
            <person name="Ware D."/>
            <person name="Fulton R.S."/>
            <person name="Stein J.C."/>
            <person name="Wei F."/>
            <person name="Pasternak S."/>
            <person name="Liang C."/>
            <person name="Zhang J."/>
            <person name="Fulton L."/>
            <person name="Graves T.A."/>
            <person name="Minx P."/>
            <person name="Reily A.D."/>
            <person name="Courtney L."/>
            <person name="Kruchowski S.S."/>
            <person name="Tomlinson C."/>
            <person name="Strong C."/>
            <person name="Delehaunty K."/>
            <person name="Fronick C."/>
            <person name="Courtney B."/>
            <person name="Rock S.M."/>
            <person name="Belter E."/>
            <person name="Du F."/>
            <person name="Kim K."/>
            <person name="Abbott R.M."/>
            <person name="Cotton M."/>
            <person name="Levy A."/>
            <person name="Marchetto P."/>
            <person name="Ochoa K."/>
            <person name="Jackson S.M."/>
            <person name="Gillam B."/>
            <person name="Chen W."/>
            <person name="Yan L."/>
            <person name="Higginbotham J."/>
            <person name="Cardenas M."/>
            <person name="Waligorski J."/>
            <person name="Applebaum E."/>
            <person name="Phelps L."/>
            <person name="Falcone J."/>
            <person name="Kanchi K."/>
            <person name="Thane T."/>
            <person name="Scimone A."/>
            <person name="Thane N."/>
            <person name="Henke J."/>
            <person name="Wang T."/>
            <person name="Ruppert J."/>
            <person name="Shah N."/>
            <person name="Rotter K."/>
            <person name="Hodges J."/>
            <person name="Ingenthron E."/>
            <person name="Cordes M."/>
            <person name="Kohlberg S."/>
            <person name="Sgro J."/>
            <person name="Delgado B."/>
            <person name="Mead K."/>
            <person name="Chinwalla A."/>
            <person name="Leonard S."/>
            <person name="Crouse K."/>
            <person name="Collura K."/>
            <person name="Kudrna D."/>
            <person name="Currie J."/>
            <person name="He R."/>
            <person name="Angelova A."/>
            <person name="Rajasekar S."/>
            <person name="Mueller T."/>
            <person name="Lomeli R."/>
            <person name="Scara G."/>
            <person name="Ko A."/>
            <person name="Delaney K."/>
            <person name="Wissotski M."/>
            <person name="Lopez G."/>
            <person name="Campos D."/>
            <person name="Braidotti M."/>
            <person name="Ashley E."/>
            <person name="Golser W."/>
            <person name="Kim H."/>
            <person name="Lee S."/>
            <person name="Lin J."/>
            <person name="Dujmic Z."/>
            <person name="Kim W."/>
            <person name="Talag J."/>
            <person name="Zuccolo A."/>
            <person name="Fan C."/>
            <person name="Sebastian A."/>
            <person name="Kramer M."/>
            <person name="Spiegel L."/>
            <person name="Nascimento L."/>
            <person name="Zutavern T."/>
            <person name="Miller B."/>
            <person name="Ambroise C."/>
            <person name="Muller S."/>
            <person name="Spooner W."/>
            <person name="Narechania A."/>
            <person name="Ren L."/>
            <person name="Wei S."/>
            <person name="Kumari S."/>
            <person name="Faga B."/>
            <person name="Levy M.J."/>
            <person name="McMahan L."/>
            <person name="Van Buren P."/>
            <person name="Vaughn M.W."/>
            <person name="Ying K."/>
            <person name="Yeh C.-T."/>
            <person name="Emrich S.J."/>
            <person name="Jia Y."/>
            <person name="Kalyanaraman A."/>
            <person name="Hsia A.-P."/>
            <person name="Barbazuk W.B."/>
            <person name="Baucom R.S."/>
            <person name="Brutnell T.P."/>
            <person name="Carpita N.C."/>
            <person name="Chaparro C."/>
            <person name="Chia J.-M."/>
            <person name="Deragon J.-M."/>
            <person name="Estill J.C."/>
            <person name="Fu Y."/>
            <person name="Jeddeloh J.A."/>
            <person name="Han Y."/>
            <person name="Lee H."/>
            <person name="Li P."/>
            <person name="Lisch D.R."/>
            <person name="Liu S."/>
            <person name="Liu Z."/>
            <person name="Nagel D.H."/>
            <person name="McCann M.C."/>
            <person name="SanMiguel P."/>
            <person name="Myers A.M."/>
            <person name="Nettleton D."/>
            <person name="Nguyen J."/>
            <person name="Penning B.W."/>
            <person name="Ponnala L."/>
            <person name="Schneider K.L."/>
            <person name="Schwartz D.C."/>
            <person name="Sharma A."/>
            <person name="Soderlund C."/>
            <person name="Springer N.M."/>
            <person name="Sun Q."/>
            <person name="Wang H."/>
            <person name="Waterman M."/>
            <person name="Westerman R."/>
            <person name="Wolfgruber T.K."/>
            <person name="Yang L."/>
            <person name="Yu Y."/>
            <person name="Zhang L."/>
            <person name="Zhou S."/>
            <person name="Zhu Q."/>
            <person name="Bennetzen J.L."/>
            <person name="Dawe R.K."/>
            <person name="Jiang J."/>
            <person name="Jiang N."/>
            <person name="Presting G.G."/>
            <person name="Wessler S.R."/>
            <person name="Aluru S."/>
            <person name="Martienssen R.A."/>
            <person name="Clifton S.W."/>
            <person name="McCombie W.R."/>
            <person name="Wing R.A."/>
            <person name="Wilson R.K."/>
        </authorList>
    </citation>
    <scope>NUCLEOTIDE SEQUENCE [LARGE SCALE GENOMIC DNA]</scope>
    <source>
        <strain evidence="3">cv. B73</strain>
    </source>
</reference>
<sequence>MTLAMSALACHRPLPFKSWKRKLRTSVATWKHMRPDRRNEAVAFAAKNTKRKRRSSPNESKDLLLVVSEEAASGSGGSAGTSLETNGEDVATDDEVSGAPRSAVLQACALTSGLLLAGGLLLREASHLASINGWPIADPTDVSFSFETWHLELVAGLVIVISSARYILLQTWPDFRDSSESANRQVDYSYNRQRGPAVVIVSYFYKPTPSPCLHMYPPTPCLLLTSFLDSNLAKLTQHF</sequence>
<evidence type="ECO:0000256" key="1">
    <source>
        <dbReference type="SAM" id="MobiDB-lite"/>
    </source>
</evidence>
<feature type="compositionally biased region" description="Acidic residues" evidence="1">
    <location>
        <begin position="86"/>
        <end position="96"/>
    </location>
</feature>
<gene>
    <name evidence="2" type="primary">LOC103640739</name>
</gene>